<reference evidence="2 3" key="1">
    <citation type="submission" date="2019-11" db="EMBL/GenBank/DDBJ databases">
        <authorList>
            <person name="Holert J."/>
        </authorList>
    </citation>
    <scope>NUCLEOTIDE SEQUENCE [LARGE SCALE GENOMIC DNA]</scope>
    <source>
        <strain evidence="2">BC5_2</strain>
    </source>
</reference>
<dbReference type="InterPro" id="IPR011330">
    <property type="entry name" value="Glyco_hydro/deAcase_b/a-brl"/>
</dbReference>
<dbReference type="AlphaFoldDB" id="A0A5S9MPA3"/>
<feature type="transmembrane region" description="Helical" evidence="1">
    <location>
        <begin position="27"/>
        <end position="47"/>
    </location>
</feature>
<keyword evidence="1" id="KW-0472">Membrane</keyword>
<dbReference type="InterPro" id="IPR006837">
    <property type="entry name" value="Divergent_DAC"/>
</dbReference>
<proteinExistence type="predicted"/>
<dbReference type="EMBL" id="CACSII010000001">
    <property type="protein sequence ID" value="CAA0078412.1"/>
    <property type="molecule type" value="Genomic_DNA"/>
</dbReference>
<dbReference type="PANTHER" id="PTHR30105">
    <property type="entry name" value="UNCHARACTERIZED YIBQ-RELATED"/>
    <property type="match status" value="1"/>
</dbReference>
<evidence type="ECO:0000256" key="1">
    <source>
        <dbReference type="SAM" id="Phobius"/>
    </source>
</evidence>
<gene>
    <name evidence="2" type="ORF">DPBNPPHM_00024</name>
</gene>
<dbReference type="SUPFAM" id="SSF88713">
    <property type="entry name" value="Glycoside hydrolase/deacetylase"/>
    <property type="match status" value="1"/>
</dbReference>
<protein>
    <recommendedName>
        <fullName evidence="4">Divergent polysaccharide deacetylase</fullName>
    </recommendedName>
</protein>
<dbReference type="OrthoDB" id="9784811at2"/>
<keyword evidence="1" id="KW-1133">Transmembrane helix</keyword>
<name>A0A5S9MPA3_9GAMM</name>
<dbReference type="PANTHER" id="PTHR30105:SF2">
    <property type="entry name" value="DIVERGENT POLYSACCHARIDE DEACETYLASE SUPERFAMILY"/>
    <property type="match status" value="1"/>
</dbReference>
<sequence length="273" mass="30691">MTRFKCRTDSPLCVPAKLHHSRSPQPYFRILTAFLYLLAMPATAYIYKPTEERQPRVAIIIDDIGYNIPQGRRTAELKGNVTLAVLPLTPGAVSIANQAHASGKEIMLHAPMSNSNDYKLGPGGLTPDMDKETFLRVLSESLDAIPHIRGVNNHMGSELTTIKEPMQWLMEDLKRRNLYFIDSLTSNQSVALSIARSYGVISQQRDIFLDNIQEEAKIEAQFNKLIRVAKKNGYAIGIGHPYPSTLNVLEKVLPELEQQHVELVFVSQLLDLR</sequence>
<dbReference type="GO" id="GO:0005975">
    <property type="term" value="P:carbohydrate metabolic process"/>
    <property type="evidence" value="ECO:0007669"/>
    <property type="project" value="InterPro"/>
</dbReference>
<accession>A0A5S9MPA3</accession>
<dbReference type="Gene3D" id="3.20.20.370">
    <property type="entry name" value="Glycoside hydrolase/deacetylase"/>
    <property type="match status" value="1"/>
</dbReference>
<keyword evidence="1" id="KW-0812">Transmembrane</keyword>
<dbReference type="Pfam" id="PF04748">
    <property type="entry name" value="Polysacc_deac_2"/>
    <property type="match status" value="1"/>
</dbReference>
<evidence type="ECO:0000313" key="3">
    <source>
        <dbReference type="Proteomes" id="UP000434580"/>
    </source>
</evidence>
<evidence type="ECO:0008006" key="4">
    <source>
        <dbReference type="Google" id="ProtNLM"/>
    </source>
</evidence>
<dbReference type="CDD" id="cd10936">
    <property type="entry name" value="CE4_DAC2"/>
    <property type="match status" value="1"/>
</dbReference>
<organism evidence="2 3">
    <name type="scientific">BD1-7 clade bacterium</name>
    <dbReference type="NCBI Taxonomy" id="2029982"/>
    <lineage>
        <taxon>Bacteria</taxon>
        <taxon>Pseudomonadati</taxon>
        <taxon>Pseudomonadota</taxon>
        <taxon>Gammaproteobacteria</taxon>
        <taxon>Cellvibrionales</taxon>
        <taxon>Spongiibacteraceae</taxon>
        <taxon>BD1-7 clade</taxon>
    </lineage>
</organism>
<evidence type="ECO:0000313" key="2">
    <source>
        <dbReference type="EMBL" id="CAA0078412.1"/>
    </source>
</evidence>
<dbReference type="Proteomes" id="UP000434580">
    <property type="component" value="Unassembled WGS sequence"/>
</dbReference>